<proteinExistence type="predicted"/>
<sequence>MGVASAIGGDQEIQWSQVEDSFFVGNFRGNFVGYIDRDASGIFICYDRMSRPRGESRSLDEAMSSLNSLYFSDASDGELNVAGY</sequence>
<dbReference type="AlphaFoldDB" id="A0AAD0JR84"/>
<evidence type="ECO:0000313" key="1">
    <source>
        <dbReference type="EMBL" id="AWH94311.1"/>
    </source>
</evidence>
<name>A0AAD0JR84_9ACTN</name>
<reference evidence="1 2" key="1">
    <citation type="submission" date="2016-04" db="EMBL/GenBank/DDBJ databases">
        <title>Complete genome sequence of the haloalkaliphilic hydrocarbon-degrading bacterium Dietzia psychralcaliphila ILA-1T, isolated from a drain of a fish product-processing plant.</title>
        <authorList>
            <person name="Zhao J."/>
            <person name="Hu B."/>
            <person name="Geng S."/>
            <person name="Nie Y."/>
            <person name="Tang Y."/>
        </authorList>
    </citation>
    <scope>NUCLEOTIDE SEQUENCE [LARGE SCALE GENOMIC DNA]</scope>
    <source>
        <strain evidence="1 2">ILA-1</strain>
    </source>
</reference>
<dbReference type="Proteomes" id="UP000244903">
    <property type="component" value="Chromosome"/>
</dbReference>
<organism evidence="1 2">
    <name type="scientific">Dietzia psychralcaliphila</name>
    <dbReference type="NCBI Taxonomy" id="139021"/>
    <lineage>
        <taxon>Bacteria</taxon>
        <taxon>Bacillati</taxon>
        <taxon>Actinomycetota</taxon>
        <taxon>Actinomycetes</taxon>
        <taxon>Mycobacteriales</taxon>
        <taxon>Dietziaceae</taxon>
        <taxon>Dietzia</taxon>
    </lineage>
</organism>
<protein>
    <submittedName>
        <fullName evidence="1">Uncharacterized protein</fullName>
    </submittedName>
</protein>
<dbReference type="KEGG" id="dpc:A6048_00905"/>
<gene>
    <name evidence="1" type="ORF">A6048_00905</name>
</gene>
<accession>A0AAD0JR84</accession>
<keyword evidence="2" id="KW-1185">Reference proteome</keyword>
<evidence type="ECO:0000313" key="2">
    <source>
        <dbReference type="Proteomes" id="UP000244903"/>
    </source>
</evidence>
<dbReference type="EMBL" id="CP015453">
    <property type="protein sequence ID" value="AWH94311.1"/>
    <property type="molecule type" value="Genomic_DNA"/>
</dbReference>